<reference evidence="1" key="1">
    <citation type="submission" date="2022-03" db="EMBL/GenBank/DDBJ databases">
        <title>Draft genome sequence of Aduncisulcus paluster, a free-living microaerophilic Fornicata.</title>
        <authorList>
            <person name="Yuyama I."/>
            <person name="Kume K."/>
            <person name="Tamura T."/>
            <person name="Inagaki Y."/>
            <person name="Hashimoto T."/>
        </authorList>
    </citation>
    <scope>NUCLEOTIDE SEQUENCE</scope>
    <source>
        <strain evidence="1">NY0171</strain>
    </source>
</reference>
<name>A0ABQ5KH39_9EUKA</name>
<protein>
    <submittedName>
        <fullName evidence="1">Uncharacterized protein</fullName>
    </submittedName>
</protein>
<evidence type="ECO:0000313" key="1">
    <source>
        <dbReference type="EMBL" id="GKT31835.1"/>
    </source>
</evidence>
<organism evidence="1 2">
    <name type="scientific">Aduncisulcus paluster</name>
    <dbReference type="NCBI Taxonomy" id="2918883"/>
    <lineage>
        <taxon>Eukaryota</taxon>
        <taxon>Metamonada</taxon>
        <taxon>Carpediemonas-like organisms</taxon>
        <taxon>Aduncisulcus</taxon>
    </lineage>
</organism>
<comment type="caution">
    <text evidence="1">The sequence shown here is derived from an EMBL/GenBank/DDBJ whole genome shotgun (WGS) entry which is preliminary data.</text>
</comment>
<keyword evidence="2" id="KW-1185">Reference proteome</keyword>
<gene>
    <name evidence="1" type="ORF">ADUPG1_006174</name>
</gene>
<accession>A0ABQ5KH39</accession>
<dbReference type="Proteomes" id="UP001057375">
    <property type="component" value="Unassembled WGS sequence"/>
</dbReference>
<dbReference type="EMBL" id="BQXS01009749">
    <property type="protein sequence ID" value="GKT31835.1"/>
    <property type="molecule type" value="Genomic_DNA"/>
</dbReference>
<proteinExistence type="predicted"/>
<sequence length="134" mass="15679">MKKREKAAEKQKLLIEARADIIQDAEMKTMAKLQPIYDKEASLMSAAKVDEKIANFFAYAKKLIPEMVEAYNKKKIREKRGLQRKKERKFKEDIRKVDGFLAQSNFDNIVVCTHKPIKELDDIFGLDIEDEEEE</sequence>
<evidence type="ECO:0000313" key="2">
    <source>
        <dbReference type="Proteomes" id="UP001057375"/>
    </source>
</evidence>